<dbReference type="HOGENOM" id="CLU_053354_1_0_1"/>
<keyword evidence="1" id="KW-0472">Membrane</keyword>
<dbReference type="Pfam" id="PF13826">
    <property type="entry name" value="Monooxy_af470-like"/>
    <property type="match status" value="1"/>
</dbReference>
<dbReference type="OMA" id="IHKFAHE"/>
<organism evidence="2 3">
    <name type="scientific">Glarea lozoyensis (strain ATCC 20868 / MF5171)</name>
    <dbReference type="NCBI Taxonomy" id="1116229"/>
    <lineage>
        <taxon>Eukaryota</taxon>
        <taxon>Fungi</taxon>
        <taxon>Dikarya</taxon>
        <taxon>Ascomycota</taxon>
        <taxon>Pezizomycotina</taxon>
        <taxon>Leotiomycetes</taxon>
        <taxon>Helotiales</taxon>
        <taxon>Helotiaceae</taxon>
        <taxon>Glarea</taxon>
    </lineage>
</organism>
<name>S3DDF7_GLAL2</name>
<dbReference type="GeneID" id="19464844"/>
<feature type="transmembrane region" description="Helical" evidence="1">
    <location>
        <begin position="48"/>
        <end position="68"/>
    </location>
</feature>
<dbReference type="eggNOG" id="ENOG502SKYH">
    <property type="taxonomic scope" value="Eukaryota"/>
</dbReference>
<dbReference type="RefSeq" id="XP_008077270.1">
    <property type="nucleotide sequence ID" value="XM_008079079.1"/>
</dbReference>
<evidence type="ECO:0000313" key="3">
    <source>
        <dbReference type="Proteomes" id="UP000016922"/>
    </source>
</evidence>
<gene>
    <name evidence="2" type="ORF">GLAREA_05790</name>
</gene>
<dbReference type="KEGG" id="glz:GLAREA_05790"/>
<evidence type="ECO:0000256" key="1">
    <source>
        <dbReference type="SAM" id="Phobius"/>
    </source>
</evidence>
<dbReference type="OrthoDB" id="3202396at2759"/>
<keyword evidence="3" id="KW-1185">Reference proteome</keyword>
<keyword evidence="1" id="KW-0812">Transmembrane</keyword>
<proteinExistence type="predicted"/>
<dbReference type="Proteomes" id="UP000016922">
    <property type="component" value="Unassembled WGS sequence"/>
</dbReference>
<sequence length="263" mass="29625">MTFLRALYLNFKDDFGDLLETTDFSVATWLALGAGLQLLSQTLMPMNLAFWLPLIYLLQLVIRVWIACRNIFTGSFKGIRFGRWSTQFSEPSEGSKKTATSDGVVMFLLGARINHPLGKLAPGSPEIDKVFKDMWKEAEANSDEWSYLGRSATLFDTSDSQGVTAFWLSYWKDLEGLQKFATSAAHNLGRNAYNAGKYRYMGIFHETYYSPKGCWETIYGNMPPIGLGKIMEKVDMGSEGVGLVETLRKNMKGSTMYSRMGRN</sequence>
<dbReference type="EMBL" id="KE145353">
    <property type="protein sequence ID" value="EPE36452.1"/>
    <property type="molecule type" value="Genomic_DNA"/>
</dbReference>
<dbReference type="InterPro" id="IPR025444">
    <property type="entry name" value="Monooxy_af470"/>
</dbReference>
<protein>
    <submittedName>
        <fullName evidence="2">Uncharacterized protein</fullName>
    </submittedName>
</protein>
<evidence type="ECO:0000313" key="2">
    <source>
        <dbReference type="EMBL" id="EPE36452.1"/>
    </source>
</evidence>
<accession>S3DDF7</accession>
<dbReference type="AlphaFoldDB" id="S3DDF7"/>
<keyword evidence="1" id="KW-1133">Transmembrane helix</keyword>
<reference evidence="2 3" key="1">
    <citation type="journal article" date="2013" name="BMC Genomics">
        <title>Genomics-driven discovery of the pneumocandin biosynthetic gene cluster in the fungus Glarea lozoyensis.</title>
        <authorList>
            <person name="Chen L."/>
            <person name="Yue Q."/>
            <person name="Zhang X."/>
            <person name="Xiang M."/>
            <person name="Wang C."/>
            <person name="Li S."/>
            <person name="Che Y."/>
            <person name="Ortiz-Lopez F.J."/>
            <person name="Bills G.F."/>
            <person name="Liu X."/>
            <person name="An Z."/>
        </authorList>
    </citation>
    <scope>NUCLEOTIDE SEQUENCE [LARGE SCALE GENOMIC DNA]</scope>
    <source>
        <strain evidence="3">ATCC 20868 / MF5171</strain>
    </source>
</reference>